<evidence type="ECO:0000313" key="2">
    <source>
        <dbReference type="Proteomes" id="UP001410795"/>
    </source>
</evidence>
<comment type="caution">
    <text evidence="1">The sequence shown here is derived from an EMBL/GenBank/DDBJ whole genome shotgun (WGS) entry which is preliminary data.</text>
</comment>
<keyword evidence="2" id="KW-1185">Reference proteome</keyword>
<name>A0ABP7BPK9_9MICO</name>
<proteinExistence type="predicted"/>
<dbReference type="RefSeq" id="WP_344779221.1">
    <property type="nucleotide sequence ID" value="NZ_BAAAYV010000016.1"/>
</dbReference>
<dbReference type="Proteomes" id="UP001410795">
    <property type="component" value="Unassembled WGS sequence"/>
</dbReference>
<gene>
    <name evidence="1" type="ORF">GCM10022202_28170</name>
</gene>
<sequence>MTAILSRPIDQIKAVSESTEASAFPILTTVGSSALQSDDEPATRGRERAQ</sequence>
<reference evidence="2" key="1">
    <citation type="journal article" date="2019" name="Int. J. Syst. Evol. Microbiol.">
        <title>The Global Catalogue of Microorganisms (GCM) 10K type strain sequencing project: providing services to taxonomists for standard genome sequencing and annotation.</title>
        <authorList>
            <consortium name="The Broad Institute Genomics Platform"/>
            <consortium name="The Broad Institute Genome Sequencing Center for Infectious Disease"/>
            <person name="Wu L."/>
            <person name="Ma J."/>
        </authorList>
    </citation>
    <scope>NUCLEOTIDE SEQUENCE [LARGE SCALE GENOMIC DNA]</scope>
    <source>
        <strain evidence="2">JCM 16546</strain>
    </source>
</reference>
<dbReference type="EMBL" id="BAAAYV010000016">
    <property type="protein sequence ID" value="GAA3664490.1"/>
    <property type="molecule type" value="Genomic_DNA"/>
</dbReference>
<protein>
    <submittedName>
        <fullName evidence="1">Uncharacterized protein</fullName>
    </submittedName>
</protein>
<accession>A0ABP7BPK9</accession>
<evidence type="ECO:0000313" key="1">
    <source>
        <dbReference type="EMBL" id="GAA3664490.1"/>
    </source>
</evidence>
<organism evidence="1 2">
    <name type="scientific">Microbacterium marinilacus</name>
    <dbReference type="NCBI Taxonomy" id="415209"/>
    <lineage>
        <taxon>Bacteria</taxon>
        <taxon>Bacillati</taxon>
        <taxon>Actinomycetota</taxon>
        <taxon>Actinomycetes</taxon>
        <taxon>Micrococcales</taxon>
        <taxon>Microbacteriaceae</taxon>
        <taxon>Microbacterium</taxon>
    </lineage>
</organism>